<evidence type="ECO:0000313" key="2">
    <source>
        <dbReference type="EMBL" id="BAS69537.1"/>
    </source>
</evidence>
<evidence type="ECO:0000259" key="1">
    <source>
        <dbReference type="Pfam" id="PF13392"/>
    </source>
</evidence>
<accession>A0A0P0UWQ0</accession>
<dbReference type="GeneID" id="54975720"/>
<dbReference type="EMBL" id="LC063634">
    <property type="protein sequence ID" value="BAS69537.1"/>
    <property type="molecule type" value="Genomic_DNA"/>
</dbReference>
<name>A0A0P0UWQ0_9CAUD</name>
<dbReference type="InterPro" id="IPR003615">
    <property type="entry name" value="HNH_nuc"/>
</dbReference>
<dbReference type="KEGG" id="vg:54975720"/>
<dbReference type="RefSeq" id="YP_009785652.1">
    <property type="nucleotide sequence ID" value="NC_047758.1"/>
</dbReference>
<dbReference type="Gene3D" id="3.90.75.10">
    <property type="entry name" value="Homing Intron 3 (I-ppo) Encoded Endonuclease, Chain A"/>
    <property type="match status" value="1"/>
</dbReference>
<dbReference type="InterPro" id="IPR044930">
    <property type="entry name" value="Homing_endonuclease_His-Me"/>
</dbReference>
<keyword evidence="3" id="KW-1185">Reference proteome</keyword>
<dbReference type="SUPFAM" id="SSF54060">
    <property type="entry name" value="His-Me finger endonucleases"/>
    <property type="match status" value="1"/>
</dbReference>
<dbReference type="Pfam" id="PF13392">
    <property type="entry name" value="HNH_3"/>
    <property type="match status" value="1"/>
</dbReference>
<organism evidence="2 3">
    <name type="scientific">Pectobacterium phage PPWS1</name>
    <dbReference type="NCBI Taxonomy" id="1685500"/>
    <lineage>
        <taxon>Viruses</taxon>
        <taxon>Duplodnaviria</taxon>
        <taxon>Heunggongvirae</taxon>
        <taxon>Uroviricota</taxon>
        <taxon>Caudoviricetes</taxon>
        <taxon>Autographivirales</taxon>
        <taxon>Autoscriptoviridae</taxon>
        <taxon>Corkvirinae</taxon>
        <taxon>Kotilavirus</taxon>
        <taxon>Kotilavirus PPWS1</taxon>
    </lineage>
</organism>
<protein>
    <submittedName>
        <fullName evidence="2">Protein 7.7</fullName>
    </submittedName>
</protein>
<dbReference type="GO" id="GO:0004519">
    <property type="term" value="F:endonuclease activity"/>
    <property type="evidence" value="ECO:0007669"/>
    <property type="project" value="InterPro"/>
</dbReference>
<proteinExistence type="predicted"/>
<feature type="domain" description="HNH nuclease" evidence="1">
    <location>
        <begin position="29"/>
        <end position="73"/>
    </location>
</feature>
<dbReference type="InterPro" id="IPR044925">
    <property type="entry name" value="His-Me_finger_sf"/>
</dbReference>
<evidence type="ECO:0000313" key="3">
    <source>
        <dbReference type="Proteomes" id="UP000223044"/>
    </source>
</evidence>
<dbReference type="Proteomes" id="UP000223044">
    <property type="component" value="Segment"/>
</dbReference>
<reference evidence="2 3" key="1">
    <citation type="journal article" date="2016" name="Genome Announc.">
        <title>Genome Sequence of Pectobacterium carotovorum Phage PPWS1, Isolated from Japanese Horseradish [Eutrema japonicum (Miq.) Koidz] Showing Soft-Rot Symptoms.</title>
        <authorList>
            <person name="Hirata H."/>
            <person name="Kashihara M."/>
            <person name="Horiike T."/>
            <person name="Suzuki T."/>
            <person name="Dohra H."/>
            <person name="Netsu O."/>
            <person name="Tsuyumu S."/>
        </authorList>
    </citation>
    <scope>NUCLEOTIDE SEQUENCE [LARGE SCALE GENOMIC DNA]</scope>
</reference>
<sequence>MTTACVEIKAAINSSGYSSCYHLGKKMGAHVRAYLQSVNGDLDHIKGKVVMHTCDNRLCVNPAHLVLGTQSENIKDMVAKGRQRLTVRYGEHATHKLKDSDVDYIRKHYVRGINQTQRGNAVELAERFGVSRNLIQKIAQGAIRVRGTITTTTGAVPTSSIR</sequence>